<reference evidence="2 3" key="1">
    <citation type="submission" date="2015-09" db="EMBL/GenBank/DDBJ databases">
        <authorList>
            <person name="Jackson K.R."/>
            <person name="Lunt B.L."/>
            <person name="Fisher J.N.B."/>
            <person name="Gardner A.V."/>
            <person name="Bailey M.E."/>
            <person name="Deus L.M."/>
            <person name="Earl A.S."/>
            <person name="Gibby P.D."/>
            <person name="Hartmann K.A."/>
            <person name="Liu J.E."/>
            <person name="Manci A.M."/>
            <person name="Nielsen D.A."/>
            <person name="Solomon M.B."/>
            <person name="Breakwell D.P."/>
            <person name="Burnett S.H."/>
            <person name="Grose J.H."/>
        </authorList>
    </citation>
    <scope>NUCLEOTIDE SEQUENCE [LARGE SCALE GENOMIC DNA]</scope>
    <source>
        <strain evidence="2 3">CECT 7799</strain>
    </source>
</reference>
<accession>A0A0M7B885</accession>
<dbReference type="Proteomes" id="UP000049455">
    <property type="component" value="Unassembled WGS sequence"/>
</dbReference>
<dbReference type="EMBL" id="CYPR01000043">
    <property type="protein sequence ID" value="CUH25970.1"/>
    <property type="molecule type" value="Genomic_DNA"/>
</dbReference>
<protein>
    <recommendedName>
        <fullName evidence="4">Integral membrane protein</fullName>
    </recommendedName>
</protein>
<evidence type="ECO:0008006" key="4">
    <source>
        <dbReference type="Google" id="ProtNLM"/>
    </source>
</evidence>
<evidence type="ECO:0000313" key="2">
    <source>
        <dbReference type="EMBL" id="CUH25970.1"/>
    </source>
</evidence>
<evidence type="ECO:0000256" key="1">
    <source>
        <dbReference type="SAM" id="Phobius"/>
    </source>
</evidence>
<feature type="transmembrane region" description="Helical" evidence="1">
    <location>
        <begin position="58"/>
        <end position="78"/>
    </location>
</feature>
<keyword evidence="3" id="KW-1185">Reference proteome</keyword>
<keyword evidence="1" id="KW-1133">Transmembrane helix</keyword>
<dbReference type="RefSeq" id="WP_055662383.1">
    <property type="nucleotide sequence ID" value="NZ_CYPR01000043.1"/>
</dbReference>
<dbReference type="InterPro" id="IPR019253">
    <property type="entry name" value="DUF2244_TM"/>
</dbReference>
<dbReference type="AlphaFoldDB" id="A0A0M7B885"/>
<sequence length="169" mass="19246">MPYQVLTDRQEAPASTGAFLYEVRLWPHQSLTGTGFVWIIGGTFVMACIPLLGLLGTVVFLGILPFAMISVLALTWSLKRNWRDRDIVETFRLTHDRVELIRIDPDGSRRDWEANPYWIRVSRHDKVGQVEDYLTLDGGPRRVEIGAFLTPAERRGLEDRLAGALARLR</sequence>
<gene>
    <name evidence="2" type="ORF">JSE7799_00718</name>
</gene>
<keyword evidence="1" id="KW-0812">Transmembrane</keyword>
<organism evidence="2 3">
    <name type="scientific">Jannaschia seosinensis</name>
    <dbReference type="NCBI Taxonomy" id="313367"/>
    <lineage>
        <taxon>Bacteria</taxon>
        <taxon>Pseudomonadati</taxon>
        <taxon>Pseudomonadota</taxon>
        <taxon>Alphaproteobacteria</taxon>
        <taxon>Rhodobacterales</taxon>
        <taxon>Roseobacteraceae</taxon>
        <taxon>Jannaschia</taxon>
    </lineage>
</organism>
<proteinExistence type="predicted"/>
<name>A0A0M7B885_9RHOB</name>
<feature type="transmembrane region" description="Helical" evidence="1">
    <location>
        <begin position="31"/>
        <end position="52"/>
    </location>
</feature>
<evidence type="ECO:0000313" key="3">
    <source>
        <dbReference type="Proteomes" id="UP000049455"/>
    </source>
</evidence>
<dbReference type="STRING" id="313367.JSE7799_00718"/>
<keyword evidence="1" id="KW-0472">Membrane</keyword>
<dbReference type="Pfam" id="PF10003">
    <property type="entry name" value="DUF2244"/>
    <property type="match status" value="1"/>
</dbReference>
<dbReference type="OrthoDB" id="9808190at2"/>